<organism evidence="1">
    <name type="scientific">hydrocarbon metagenome</name>
    <dbReference type="NCBI Taxonomy" id="938273"/>
    <lineage>
        <taxon>unclassified sequences</taxon>
        <taxon>metagenomes</taxon>
        <taxon>ecological metagenomes</taxon>
    </lineage>
</organism>
<reference evidence="1" key="1">
    <citation type="journal article" date="2015" name="Proc. Natl. Acad. Sci. U.S.A.">
        <title>Networks of energetic and metabolic interactions define dynamics in microbial communities.</title>
        <authorList>
            <person name="Embree M."/>
            <person name="Liu J.K."/>
            <person name="Al-Bassam M.M."/>
            <person name="Zengler K."/>
        </authorList>
    </citation>
    <scope>NUCLEOTIDE SEQUENCE</scope>
</reference>
<protein>
    <submittedName>
        <fullName evidence="1">Uncharacterized protein</fullName>
    </submittedName>
</protein>
<proteinExistence type="predicted"/>
<dbReference type="AlphaFoldDB" id="A0A0W8FU22"/>
<gene>
    <name evidence="1" type="ORF">ASZ90_005902</name>
</gene>
<dbReference type="EMBL" id="LNQE01000852">
    <property type="protein sequence ID" value="KUG24305.1"/>
    <property type="molecule type" value="Genomic_DNA"/>
</dbReference>
<comment type="caution">
    <text evidence="1">The sequence shown here is derived from an EMBL/GenBank/DDBJ whole genome shotgun (WGS) entry which is preliminary data.</text>
</comment>
<name>A0A0W8FU22_9ZZZZ</name>
<evidence type="ECO:0000313" key="1">
    <source>
        <dbReference type="EMBL" id="KUG24305.1"/>
    </source>
</evidence>
<accession>A0A0W8FU22</accession>
<sequence>MAFIYKGSPSDIAASGLLKLLTKDQPYSKEGIPFGTVCDIPISGKIQKQEQFRRRSVKFKWLGFYDEFALTYFIDEVKICEK</sequence>